<dbReference type="Gene3D" id="2.102.10.10">
    <property type="entry name" value="Rieske [2Fe-2S] iron-sulphur domain"/>
    <property type="match status" value="1"/>
</dbReference>
<feature type="domain" description="Rieske" evidence="6">
    <location>
        <begin position="13"/>
        <end position="116"/>
    </location>
</feature>
<dbReference type="Gene3D" id="3.90.380.10">
    <property type="entry name" value="Naphthalene 1,2-dioxygenase Alpha Subunit, Chain A, domain 1"/>
    <property type="match status" value="1"/>
</dbReference>
<comment type="caution">
    <text evidence="7">The sequence shown here is derived from an EMBL/GenBank/DDBJ whole genome shotgun (WGS) entry which is preliminary data.</text>
</comment>
<dbReference type="SUPFAM" id="SSF50022">
    <property type="entry name" value="ISP domain"/>
    <property type="match status" value="1"/>
</dbReference>
<dbReference type="Pfam" id="PF19112">
    <property type="entry name" value="VanA_C"/>
    <property type="match status" value="1"/>
</dbReference>
<keyword evidence="2" id="KW-0479">Metal-binding</keyword>
<dbReference type="GO" id="GO:0016491">
    <property type="term" value="F:oxidoreductase activity"/>
    <property type="evidence" value="ECO:0007669"/>
    <property type="project" value="UniProtKB-KW"/>
</dbReference>
<evidence type="ECO:0000313" key="8">
    <source>
        <dbReference type="Proteomes" id="UP000608513"/>
    </source>
</evidence>
<dbReference type="InterPro" id="IPR044043">
    <property type="entry name" value="VanA_C_cat"/>
</dbReference>
<dbReference type="Proteomes" id="UP000608513">
    <property type="component" value="Unassembled WGS sequence"/>
</dbReference>
<evidence type="ECO:0000256" key="4">
    <source>
        <dbReference type="ARBA" id="ARBA00023004"/>
    </source>
</evidence>
<keyword evidence="3" id="KW-0560">Oxidoreductase</keyword>
<evidence type="ECO:0000256" key="5">
    <source>
        <dbReference type="ARBA" id="ARBA00023014"/>
    </source>
</evidence>
<sequence>MLVTKQPVLRRFWYAVMPMTKLDAGPQPFTLLGEDIVLWKKADGTPAAVRDRCCHRTAKLSRGFVDGDNLACGYHGWQYDCTGACVKIPQQPGLAIPPGARVPAYHCAERFGYAWVALDDPLMPLLEAQEEKLGHRRIHQFDETWQTGALRLMENSFDTAHFAFVHAGTFGQGDQPKPKHFALDETDYGFEARVVLEINNPPDSHRITGTTDPVTTRTFSNQWHLPFLRKLGLAYPSGIRHTIYTCATPVDDGRIQVIQWLYRNDTEEDCPAALLNDWDTRVVLEDKCVLDGGVDPDAPVDVSRRDEAGMASDRPGMLMRKRLLALLKDHGEHEVHGWTRIHPVQEDATC</sequence>
<keyword evidence="5" id="KW-0411">Iron-sulfur</keyword>
<dbReference type="RefSeq" id="WP_187079102.1">
    <property type="nucleotide sequence ID" value="NZ_JACORT010000017.1"/>
</dbReference>
<reference evidence="7" key="1">
    <citation type="submission" date="2020-08" db="EMBL/GenBank/DDBJ databases">
        <title>Ramlibacter sp. USB13 16S ribosomal RNA gene genome sequencing and assembly.</title>
        <authorList>
            <person name="Kang M."/>
        </authorList>
    </citation>
    <scope>NUCLEOTIDE SEQUENCE</scope>
    <source>
        <strain evidence="7">USB13</strain>
    </source>
</reference>
<gene>
    <name evidence="7" type="ORF">H8N03_25720</name>
</gene>
<evidence type="ECO:0000313" key="7">
    <source>
        <dbReference type="EMBL" id="MBC5786362.1"/>
    </source>
</evidence>
<protein>
    <submittedName>
        <fullName evidence="7">Rieske 2Fe-2S domain-containing protein</fullName>
    </submittedName>
</protein>
<dbReference type="Pfam" id="PF00355">
    <property type="entry name" value="Rieske"/>
    <property type="match status" value="1"/>
</dbReference>
<dbReference type="PROSITE" id="PS51296">
    <property type="entry name" value="RIESKE"/>
    <property type="match status" value="1"/>
</dbReference>
<keyword evidence="8" id="KW-1185">Reference proteome</keyword>
<dbReference type="GO" id="GO:0046872">
    <property type="term" value="F:metal ion binding"/>
    <property type="evidence" value="ECO:0007669"/>
    <property type="project" value="UniProtKB-KW"/>
</dbReference>
<dbReference type="InterPro" id="IPR050584">
    <property type="entry name" value="Cholesterol_7-desaturase"/>
</dbReference>
<name>A0A923MV04_9BURK</name>
<evidence type="ECO:0000259" key="6">
    <source>
        <dbReference type="PROSITE" id="PS51296"/>
    </source>
</evidence>
<evidence type="ECO:0000256" key="3">
    <source>
        <dbReference type="ARBA" id="ARBA00023002"/>
    </source>
</evidence>
<evidence type="ECO:0000256" key="1">
    <source>
        <dbReference type="ARBA" id="ARBA00022714"/>
    </source>
</evidence>
<keyword evidence="4" id="KW-0408">Iron</keyword>
<proteinExistence type="predicted"/>
<evidence type="ECO:0000256" key="2">
    <source>
        <dbReference type="ARBA" id="ARBA00022723"/>
    </source>
</evidence>
<organism evidence="7 8">
    <name type="scientific">Ramlibacter cellulosilyticus</name>
    <dbReference type="NCBI Taxonomy" id="2764187"/>
    <lineage>
        <taxon>Bacteria</taxon>
        <taxon>Pseudomonadati</taxon>
        <taxon>Pseudomonadota</taxon>
        <taxon>Betaproteobacteria</taxon>
        <taxon>Burkholderiales</taxon>
        <taxon>Comamonadaceae</taxon>
        <taxon>Ramlibacter</taxon>
    </lineage>
</organism>
<dbReference type="GO" id="GO:0051537">
    <property type="term" value="F:2 iron, 2 sulfur cluster binding"/>
    <property type="evidence" value="ECO:0007669"/>
    <property type="project" value="UniProtKB-KW"/>
</dbReference>
<dbReference type="EMBL" id="JACORT010000017">
    <property type="protein sequence ID" value="MBC5786362.1"/>
    <property type="molecule type" value="Genomic_DNA"/>
</dbReference>
<dbReference type="AlphaFoldDB" id="A0A923MV04"/>
<accession>A0A923MV04</accession>
<dbReference type="PANTHER" id="PTHR21266:SF60">
    <property type="entry name" value="3-KETOSTEROID-9-ALPHA-MONOOXYGENASE, OXYGENASE COMPONENT"/>
    <property type="match status" value="1"/>
</dbReference>
<dbReference type="SUPFAM" id="SSF55961">
    <property type="entry name" value="Bet v1-like"/>
    <property type="match status" value="1"/>
</dbReference>
<dbReference type="PANTHER" id="PTHR21266">
    <property type="entry name" value="IRON-SULFUR DOMAIN CONTAINING PROTEIN"/>
    <property type="match status" value="1"/>
</dbReference>
<keyword evidence="1" id="KW-0001">2Fe-2S</keyword>
<dbReference type="InterPro" id="IPR036922">
    <property type="entry name" value="Rieske_2Fe-2S_sf"/>
</dbReference>
<dbReference type="InterPro" id="IPR017941">
    <property type="entry name" value="Rieske_2Fe-2S"/>
</dbReference>